<name>A0A0A8ZIX8_ARUDO</name>
<accession>A0A0A8ZIX8</accession>
<dbReference type="AlphaFoldDB" id="A0A0A8ZIX8"/>
<reference evidence="1" key="2">
    <citation type="journal article" date="2015" name="Data Brief">
        <title>Shoot transcriptome of the giant reed, Arundo donax.</title>
        <authorList>
            <person name="Barrero R.A."/>
            <person name="Guerrero F.D."/>
            <person name="Moolhuijzen P."/>
            <person name="Goolsby J.A."/>
            <person name="Tidwell J."/>
            <person name="Bellgard S.E."/>
            <person name="Bellgard M.I."/>
        </authorList>
    </citation>
    <scope>NUCLEOTIDE SEQUENCE</scope>
    <source>
        <tissue evidence="1">Shoot tissue taken approximately 20 cm above the soil surface</tissue>
    </source>
</reference>
<reference evidence="1" key="1">
    <citation type="submission" date="2014-09" db="EMBL/GenBank/DDBJ databases">
        <authorList>
            <person name="Magalhaes I.L.F."/>
            <person name="Oliveira U."/>
            <person name="Santos F.R."/>
            <person name="Vidigal T.H.D.A."/>
            <person name="Brescovit A.D."/>
            <person name="Santos A.J."/>
        </authorList>
    </citation>
    <scope>NUCLEOTIDE SEQUENCE</scope>
    <source>
        <tissue evidence="1">Shoot tissue taken approximately 20 cm above the soil surface</tissue>
    </source>
</reference>
<proteinExistence type="predicted"/>
<evidence type="ECO:0000313" key="1">
    <source>
        <dbReference type="EMBL" id="JAD37598.1"/>
    </source>
</evidence>
<protein>
    <submittedName>
        <fullName evidence="1">Uncharacterized protein</fullName>
    </submittedName>
</protein>
<dbReference type="EMBL" id="GBRH01260297">
    <property type="protein sequence ID" value="JAD37598.1"/>
    <property type="molecule type" value="Transcribed_RNA"/>
</dbReference>
<sequence>MHNMMVCKLKRNITSGVNKDHREANIFQASWSYLHVFQVLP</sequence>
<organism evidence="1">
    <name type="scientific">Arundo donax</name>
    <name type="common">Giant reed</name>
    <name type="synonym">Donax arundinaceus</name>
    <dbReference type="NCBI Taxonomy" id="35708"/>
    <lineage>
        <taxon>Eukaryota</taxon>
        <taxon>Viridiplantae</taxon>
        <taxon>Streptophyta</taxon>
        <taxon>Embryophyta</taxon>
        <taxon>Tracheophyta</taxon>
        <taxon>Spermatophyta</taxon>
        <taxon>Magnoliopsida</taxon>
        <taxon>Liliopsida</taxon>
        <taxon>Poales</taxon>
        <taxon>Poaceae</taxon>
        <taxon>PACMAD clade</taxon>
        <taxon>Arundinoideae</taxon>
        <taxon>Arundineae</taxon>
        <taxon>Arundo</taxon>
    </lineage>
</organism>